<dbReference type="InterPro" id="IPR011992">
    <property type="entry name" value="EF-hand-dom_pair"/>
</dbReference>
<evidence type="ECO:0000313" key="6">
    <source>
        <dbReference type="Proteomes" id="UP001530315"/>
    </source>
</evidence>
<evidence type="ECO:0000256" key="1">
    <source>
        <dbReference type="ARBA" id="ARBA00006654"/>
    </source>
</evidence>
<dbReference type="PROSITE" id="PS00018">
    <property type="entry name" value="EF_HAND_1"/>
    <property type="match status" value="2"/>
</dbReference>
<feature type="domain" description="EF-hand" evidence="4">
    <location>
        <begin position="654"/>
        <end position="689"/>
    </location>
</feature>
<dbReference type="Gene3D" id="1.10.238.10">
    <property type="entry name" value="EF-hand"/>
    <property type="match status" value="1"/>
</dbReference>
<keyword evidence="6" id="KW-1185">Reference proteome</keyword>
<organism evidence="5 6">
    <name type="scientific">Stephanodiscus triporus</name>
    <dbReference type="NCBI Taxonomy" id="2934178"/>
    <lineage>
        <taxon>Eukaryota</taxon>
        <taxon>Sar</taxon>
        <taxon>Stramenopiles</taxon>
        <taxon>Ochrophyta</taxon>
        <taxon>Bacillariophyta</taxon>
        <taxon>Coscinodiscophyceae</taxon>
        <taxon>Thalassiosirophycidae</taxon>
        <taxon>Stephanodiscales</taxon>
        <taxon>Stephanodiscaceae</taxon>
        <taxon>Stephanodiscus</taxon>
    </lineage>
</organism>
<dbReference type="InterPro" id="IPR008334">
    <property type="entry name" value="5'-Nucleotdase_C"/>
</dbReference>
<gene>
    <name evidence="5" type="ORF">ACHAW5_004345</name>
</gene>
<dbReference type="Pfam" id="PF02872">
    <property type="entry name" value="5_nucleotid_C"/>
    <property type="match status" value="1"/>
</dbReference>
<keyword evidence="2" id="KW-0106">Calcium</keyword>
<dbReference type="Proteomes" id="UP001530315">
    <property type="component" value="Unassembled WGS sequence"/>
</dbReference>
<dbReference type="SUPFAM" id="SSF56300">
    <property type="entry name" value="Metallo-dependent phosphatases"/>
    <property type="match status" value="1"/>
</dbReference>
<dbReference type="SMART" id="SM00054">
    <property type="entry name" value="EFh"/>
    <property type="match status" value="2"/>
</dbReference>
<reference evidence="5 6" key="1">
    <citation type="submission" date="2024-10" db="EMBL/GenBank/DDBJ databases">
        <title>Updated reference genomes for cyclostephanoid diatoms.</title>
        <authorList>
            <person name="Roberts W.R."/>
            <person name="Alverson A.J."/>
        </authorList>
    </citation>
    <scope>NUCLEOTIDE SEQUENCE [LARGE SCALE GENOMIC DNA]</scope>
    <source>
        <strain evidence="5 6">AJA276-08</strain>
    </source>
</reference>
<dbReference type="SUPFAM" id="SSF55816">
    <property type="entry name" value="5'-nucleotidase (syn. UDP-sugar hydrolase), C-terminal domain"/>
    <property type="match status" value="1"/>
</dbReference>
<dbReference type="PANTHER" id="PTHR11575">
    <property type="entry name" value="5'-NUCLEOTIDASE-RELATED"/>
    <property type="match status" value="1"/>
</dbReference>
<dbReference type="SUPFAM" id="SSF47473">
    <property type="entry name" value="EF-hand"/>
    <property type="match status" value="1"/>
</dbReference>
<dbReference type="InterPro" id="IPR006179">
    <property type="entry name" value="5_nucleotidase/apyrase"/>
</dbReference>
<name>A0ABD3Q3M7_9STRA</name>
<feature type="region of interest" description="Disordered" evidence="3">
    <location>
        <begin position="92"/>
        <end position="111"/>
    </location>
</feature>
<dbReference type="InterPro" id="IPR029052">
    <property type="entry name" value="Metallo-depent_PP-like"/>
</dbReference>
<dbReference type="AlphaFoldDB" id="A0ABD3Q3M7"/>
<comment type="similarity">
    <text evidence="1">Belongs to the 5'-nucleotidase family.</text>
</comment>
<dbReference type="InterPro" id="IPR002048">
    <property type="entry name" value="EF_hand_dom"/>
</dbReference>
<dbReference type="CDD" id="cd00051">
    <property type="entry name" value="EFh"/>
    <property type="match status" value="1"/>
</dbReference>
<sequence>MRASCTMMAAATMASKLRLAMTRSASSSSPAASSFAAVAININKNNNESNAPAFSSVATIKDLVTVRIVSINDVYDLTKLPRLATFLRSLGSKKDSQCNHPNDIDDSSDGRLHDVGINGEHRFFDPSIRPSAVTLAGDFVAASTLSSVDGGRGHVASVRSCGVTHVCLGNHEADIPLNVLKMRLEELTAGREGGKGVAVLNSNVSGLENHSVEFDVIASTCGRIRLGLIGLLSDECGMFPSGTFRGLHIEDVKETYGRMMDEIVVTGGYADLLIPLTHQSMNADIELARSMLKVRSRNAVEDGDNERNVAGGGRGVILGGHEHVKIHERIAPLRNYDALDGDDDGGDHRGVVEIIKSGQNCERAAVVDLRFDLTTRELVDANVHFEELDERYPLCPVAESVVNSHLVMLERMRNYVVFNSRTMLADHFRDPSSDGYHLPLSSEFTRYQQTTVGAFFCTAVKLELGADVCVINGAPIKASKTYVDGTMSYDDLRNELPFPLKMVVVEMTRGRLREAIEYSRTNVEEGKSSSMGKDGKVERRGYLQTDFDYWKTGGDCGGDNNQILMVALPRNLLNGFCKIKPLMDLRNELESKLSLPNEDNYVKAIDLIVRYCLDDRWAIIAQRLTFADLDLNKDGKLSRDEIRDAIRLVLGEEASDALLDGMIDAIDEDHNGSVDEDEFNLLLAKIRSQTGNH</sequence>
<dbReference type="InterPro" id="IPR036907">
    <property type="entry name" value="5'-Nucleotdase_C_sf"/>
</dbReference>
<comment type="caution">
    <text evidence="5">The sequence shown here is derived from an EMBL/GenBank/DDBJ whole genome shotgun (WGS) entry which is preliminary data.</text>
</comment>
<dbReference type="PROSITE" id="PS50222">
    <property type="entry name" value="EF_HAND_2"/>
    <property type="match status" value="2"/>
</dbReference>
<evidence type="ECO:0000259" key="4">
    <source>
        <dbReference type="PROSITE" id="PS50222"/>
    </source>
</evidence>
<dbReference type="PANTHER" id="PTHR11575:SF48">
    <property type="entry name" value="5'-NUCLEOTIDASE"/>
    <property type="match status" value="1"/>
</dbReference>
<protein>
    <recommendedName>
        <fullName evidence="4">EF-hand domain-containing protein</fullName>
    </recommendedName>
</protein>
<proteinExistence type="inferred from homology"/>
<dbReference type="Gene3D" id="3.90.780.10">
    <property type="entry name" value="5'-Nucleotidase, C-terminal domain"/>
    <property type="match status" value="1"/>
</dbReference>
<evidence type="ECO:0000256" key="2">
    <source>
        <dbReference type="ARBA" id="ARBA00022837"/>
    </source>
</evidence>
<dbReference type="Pfam" id="PF13499">
    <property type="entry name" value="EF-hand_7"/>
    <property type="match status" value="1"/>
</dbReference>
<evidence type="ECO:0000313" key="5">
    <source>
        <dbReference type="EMBL" id="KAL3794823.1"/>
    </source>
</evidence>
<accession>A0ABD3Q3M7</accession>
<dbReference type="EMBL" id="JALLAZ020000451">
    <property type="protein sequence ID" value="KAL3794823.1"/>
    <property type="molecule type" value="Genomic_DNA"/>
</dbReference>
<dbReference type="Gene3D" id="3.60.21.10">
    <property type="match status" value="1"/>
</dbReference>
<evidence type="ECO:0000256" key="3">
    <source>
        <dbReference type="SAM" id="MobiDB-lite"/>
    </source>
</evidence>
<dbReference type="InterPro" id="IPR018247">
    <property type="entry name" value="EF_Hand_1_Ca_BS"/>
</dbReference>
<feature type="domain" description="EF-hand" evidence="4">
    <location>
        <begin position="626"/>
        <end position="652"/>
    </location>
</feature>